<evidence type="ECO:0000256" key="3">
    <source>
        <dbReference type="ARBA" id="ARBA00022676"/>
    </source>
</evidence>
<dbReference type="Gene3D" id="3.40.50.150">
    <property type="entry name" value="Vaccinia Virus protein VP39"/>
    <property type="match status" value="1"/>
</dbReference>
<proteinExistence type="inferred from homology"/>
<protein>
    <recommendedName>
        <fullName evidence="10">Glycosyltransferase</fullName>
    </recommendedName>
</protein>
<keyword evidence="5" id="KW-0175">Coiled coil</keyword>
<dbReference type="GO" id="GO:0016757">
    <property type="term" value="F:glycosyltransferase activity"/>
    <property type="evidence" value="ECO:0007669"/>
    <property type="project" value="UniProtKB-KW"/>
</dbReference>
<sequence length="1479" mass="172666">MNNLVPSIETWDEVAETYPIDIEEREFQIADEIEKLLKDLEINPGATLIELGCGSGHLSACLALKGYNVTLFDFSNVALEKAKETFKKYNLKADFIKGDLMNIDNLPMKYEIAWNSGVMEHFGDVELEIAMRNAEKISSKGVLFLVPNTKSIAYLLMRAKLMSESKWIYGTEYLRNNYIDILNRIGLDDVHVEYISTPAVSAHHIHVAEGYEGELDKLYEKLMSEQLMPVEEGYLVAYTATKTKSLQPISYSESDVNSTVNSTRIFDLVSYNFGLLNDKKVYEEKFYMLETENTQLKIKEENLERKQNKLLVDNQNLEVERTNIENKLVEADKMLQGYINNQDSYIKKIEELEKDLKSFSTQLNKKEEITRQAINQCLAMSKSKLFQLIHFLNRLKYQFFKGNKNEKKLFIKWIQSKVMRRGGDAEHRYNPIYSVLNILGNNIANDIIQKSNNFDNTIQINSNIECELNRHIVEEEHRINKEFNRKKTKETIDIENRIRNGNYKGILIYPHVVYWEPLQTPQQLLRAFSKQGWLCFFCEHPNIKDCYREIEPNLIITHETDLLMAIGKTNVTVMLTWLGSMAFVNKIENKKIWYHILDKLDIFPYYDEQYEILHNEIVCKAEWISYVAKPLQKYIKNREDIVYLPNGTNPDEFLNQHKDYIPEDMQIIINKGNKIVGYYGYIAEWMDFNLVAEVAKARPNFEFVFIGKVIYDTSVIKNIPNIHLLGLKQYNELSDYAKFFDVATIPFVINEAMNCVSPIKFYEYCAIGLPVITSNMKEMESYICDYVACFNNKDEYLYYLDKFTSAEIKQLASKNAPCIANGNTWFARTKKMIEQFNQEQQVILEKDYNNYDVIVLSVIDYDFRYQRPQHLATSFAKNGHRVFYINANHFNESNIVNLDENLYIVNFKNEDYSAIHLTDWSNQKEELYKLLNKLLHDYCIRDAITVVDYPNWIYAAEYLRNKFGFKIITDYMDDYTGFLNPAEKLVGANCTKLLETSDFVIPSSQFLYDIAKKYNSNIEIIRNGTEFKHFNKAALRRSNRERKVIGYYGAVAQWFDFDKVCYVAENLKEYDIVIIGEVTEGRNKLQKYSNIKLLGEIPYEELPKHLEYFDVCLIPFDTSTDLIKATNPVKFYEYLSAGKKVVATEIPELELFRNKYVYMTNDNREFVEYIQKCLDNTDELANEEECIEFGKSNDWQERYEIFAELCYKAVPKVSIVVLTYNNLKLNKLCINSILNKTAYPNYELIVVDNLSTDGTREYLEQLDERKLPNVKVILNNSNSGFAGGNNIGIKASEGDYVLLLNNDTIVTRGWLTSLVKHLENDDKLGMCGPVTNSIGNEAKIKVHYHSIDELNTFSYNYTWDNMGKQYQNPSVLALFCTLIKREVIDKCGVLDEEYGVGMFEDDDYAEAVKKAGYKLTISEDSFIHHFEGASFKKLQDHKFRTIFEENKQRYEKKWSKKWKMHKKRKGISWETNIESELKV</sequence>
<dbReference type="KEGG" id="ahb:bsdtb5_35120"/>
<evidence type="ECO:0000256" key="4">
    <source>
        <dbReference type="ARBA" id="ARBA00022679"/>
    </source>
</evidence>
<dbReference type="PANTHER" id="PTHR43179:SF12">
    <property type="entry name" value="GALACTOFURANOSYLTRANSFERASE GLFT2"/>
    <property type="match status" value="1"/>
</dbReference>
<evidence type="ECO:0000259" key="6">
    <source>
        <dbReference type="Pfam" id="PF00535"/>
    </source>
</evidence>
<evidence type="ECO:0000313" key="9">
    <source>
        <dbReference type="Proteomes" id="UP000595897"/>
    </source>
</evidence>
<accession>A0A7R7ENU1</accession>
<dbReference type="Pfam" id="PF13692">
    <property type="entry name" value="Glyco_trans_1_4"/>
    <property type="match status" value="1"/>
</dbReference>
<dbReference type="SUPFAM" id="SSF53335">
    <property type="entry name" value="S-adenosyl-L-methionine-dependent methyltransferases"/>
    <property type="match status" value="1"/>
</dbReference>
<reference evidence="8 9" key="1">
    <citation type="submission" date="2020-11" db="EMBL/GenBank/DDBJ databases">
        <title>Draft genome sequencing of a Lachnospiraceae strain isolated from anoxic soil subjected to BSD treatment.</title>
        <authorList>
            <person name="Uek A."/>
            <person name="Tonouchi A."/>
        </authorList>
    </citation>
    <scope>NUCLEOTIDE SEQUENCE [LARGE SCALE GENOMIC DNA]</scope>
    <source>
        <strain evidence="8 9">TB5</strain>
    </source>
</reference>
<evidence type="ECO:0000256" key="2">
    <source>
        <dbReference type="ARBA" id="ARBA00006739"/>
    </source>
</evidence>
<keyword evidence="3" id="KW-0328">Glycosyltransferase</keyword>
<feature type="coiled-coil region" evidence="5">
    <location>
        <begin position="289"/>
        <end position="369"/>
    </location>
</feature>
<dbReference type="CDD" id="cd04186">
    <property type="entry name" value="GT_2_like_c"/>
    <property type="match status" value="1"/>
</dbReference>
<evidence type="ECO:0000259" key="7">
    <source>
        <dbReference type="Pfam" id="PF13649"/>
    </source>
</evidence>
<dbReference type="Pfam" id="PF00535">
    <property type="entry name" value="Glycos_transf_2"/>
    <property type="match status" value="1"/>
</dbReference>
<evidence type="ECO:0000256" key="5">
    <source>
        <dbReference type="SAM" id="Coils"/>
    </source>
</evidence>
<feature type="domain" description="Methyltransferase" evidence="7">
    <location>
        <begin position="49"/>
        <end position="137"/>
    </location>
</feature>
<dbReference type="SUPFAM" id="SSF53448">
    <property type="entry name" value="Nucleotide-diphospho-sugar transferases"/>
    <property type="match status" value="1"/>
</dbReference>
<evidence type="ECO:0000313" key="8">
    <source>
        <dbReference type="EMBL" id="BCN32217.1"/>
    </source>
</evidence>
<evidence type="ECO:0000256" key="1">
    <source>
        <dbReference type="ARBA" id="ARBA00004776"/>
    </source>
</evidence>
<dbReference type="Pfam" id="PF13649">
    <property type="entry name" value="Methyltransf_25"/>
    <property type="match status" value="1"/>
</dbReference>
<dbReference type="InterPro" id="IPR029063">
    <property type="entry name" value="SAM-dependent_MTases_sf"/>
</dbReference>
<dbReference type="InterPro" id="IPR001173">
    <property type="entry name" value="Glyco_trans_2-like"/>
</dbReference>
<dbReference type="Gene3D" id="3.90.550.10">
    <property type="entry name" value="Spore Coat Polysaccharide Biosynthesis Protein SpsA, Chain A"/>
    <property type="match status" value="1"/>
</dbReference>
<comment type="pathway">
    <text evidence="1">Cell wall biogenesis; cell wall polysaccharide biosynthesis.</text>
</comment>
<dbReference type="PANTHER" id="PTHR43179">
    <property type="entry name" value="RHAMNOSYLTRANSFERASE WBBL"/>
    <property type="match status" value="1"/>
</dbReference>
<dbReference type="InterPro" id="IPR029044">
    <property type="entry name" value="Nucleotide-diphossugar_trans"/>
</dbReference>
<dbReference type="EMBL" id="AP024169">
    <property type="protein sequence ID" value="BCN32217.1"/>
    <property type="molecule type" value="Genomic_DNA"/>
</dbReference>
<feature type="domain" description="Glycosyltransferase 2-like" evidence="6">
    <location>
        <begin position="1214"/>
        <end position="1387"/>
    </location>
</feature>
<keyword evidence="9" id="KW-1185">Reference proteome</keyword>
<dbReference type="SUPFAM" id="SSF53756">
    <property type="entry name" value="UDP-Glycosyltransferase/glycogen phosphorylase"/>
    <property type="match status" value="2"/>
</dbReference>
<dbReference type="Gene3D" id="3.40.50.2000">
    <property type="entry name" value="Glycogen Phosphorylase B"/>
    <property type="match status" value="2"/>
</dbReference>
<organism evidence="8 9">
    <name type="scientific">Anaeromicropila herbilytica</name>
    <dbReference type="NCBI Taxonomy" id="2785025"/>
    <lineage>
        <taxon>Bacteria</taxon>
        <taxon>Bacillati</taxon>
        <taxon>Bacillota</taxon>
        <taxon>Clostridia</taxon>
        <taxon>Lachnospirales</taxon>
        <taxon>Lachnospiraceae</taxon>
        <taxon>Anaeromicropila</taxon>
    </lineage>
</organism>
<dbReference type="RefSeq" id="WP_271713281.1">
    <property type="nucleotide sequence ID" value="NZ_AP024169.1"/>
</dbReference>
<evidence type="ECO:0008006" key="10">
    <source>
        <dbReference type="Google" id="ProtNLM"/>
    </source>
</evidence>
<dbReference type="CDD" id="cd02440">
    <property type="entry name" value="AdoMet_MTases"/>
    <property type="match status" value="1"/>
</dbReference>
<dbReference type="InterPro" id="IPR041698">
    <property type="entry name" value="Methyltransf_25"/>
</dbReference>
<keyword evidence="4" id="KW-0808">Transferase</keyword>
<name>A0A7R7ENU1_9FIRM</name>
<dbReference type="Proteomes" id="UP000595897">
    <property type="component" value="Chromosome"/>
</dbReference>
<gene>
    <name evidence="8" type="ORF">bsdtb5_35120</name>
</gene>
<comment type="similarity">
    <text evidence="2">Belongs to the glycosyltransferase 2 family.</text>
</comment>